<feature type="transmembrane region" description="Helical" evidence="6">
    <location>
        <begin position="43"/>
        <end position="65"/>
    </location>
</feature>
<sequence>MNWSAALPTFFITLREGVEAALVVGIVFACLQQAQQQKLHRWIYLGVITAVIASFVVGLILNLSIQGLQTSDLLYAPVFKQLFEMGLGLIAISMLSWMLIWMTKQARFLKAEIQTSVNSALNEDKKAAWAIFSLIFIAVFREGLETALFIVAQFQSGFIPVLGAIGGLTIAVLIGMLLFKWSIRINLSQFFQWMGILLLTIVSGLVISALRHLDAAVTAFNQINALNICQEGSNACVLGWQIWDFSDILPDKQFPGILLKTLFGYNQKLYLAQAVAYILFWIVIGGLYFRSLNQSAPLKPANKLN</sequence>
<feature type="transmembrane region" description="Helical" evidence="6">
    <location>
        <begin position="12"/>
        <end position="31"/>
    </location>
</feature>
<evidence type="ECO:0000313" key="8">
    <source>
        <dbReference type="Proteomes" id="UP000276103"/>
    </source>
</evidence>
<keyword evidence="5 6" id="KW-0472">Membrane</keyword>
<gene>
    <name evidence="7" type="ORF">DSM107003_08350</name>
</gene>
<comment type="subcellular location">
    <subcellularLocation>
        <location evidence="1">Membrane</location>
        <topology evidence="1">Multi-pass membrane protein</topology>
    </subcellularLocation>
</comment>
<feature type="transmembrane region" description="Helical" evidence="6">
    <location>
        <begin position="85"/>
        <end position="102"/>
    </location>
</feature>
<dbReference type="InterPro" id="IPR004923">
    <property type="entry name" value="FTR1/Fip1/EfeU"/>
</dbReference>
<feature type="transmembrane region" description="Helical" evidence="6">
    <location>
        <begin position="127"/>
        <end position="152"/>
    </location>
</feature>
<evidence type="ECO:0000313" key="7">
    <source>
        <dbReference type="EMBL" id="RUS98816.1"/>
    </source>
</evidence>
<dbReference type="PANTHER" id="PTHR31632">
    <property type="entry name" value="IRON TRANSPORTER FTH1"/>
    <property type="match status" value="1"/>
</dbReference>
<dbReference type="PANTHER" id="PTHR31632:SF2">
    <property type="entry name" value="PLASMA MEMBRANE IRON PERMEASE"/>
    <property type="match status" value="1"/>
</dbReference>
<keyword evidence="3 6" id="KW-0812">Transmembrane</keyword>
<keyword evidence="4 6" id="KW-1133">Transmembrane helix</keyword>
<feature type="transmembrane region" description="Helical" evidence="6">
    <location>
        <begin position="191"/>
        <end position="210"/>
    </location>
</feature>
<dbReference type="OrthoDB" id="8215804at2"/>
<evidence type="ECO:0000256" key="4">
    <source>
        <dbReference type="ARBA" id="ARBA00022989"/>
    </source>
</evidence>
<evidence type="ECO:0000256" key="3">
    <source>
        <dbReference type="ARBA" id="ARBA00022692"/>
    </source>
</evidence>
<dbReference type="Pfam" id="PF03239">
    <property type="entry name" value="FTR1"/>
    <property type="match status" value="1"/>
</dbReference>
<organism evidence="7 8">
    <name type="scientific">Trichormus variabilis SAG 1403-4b</name>
    <dbReference type="NCBI Taxonomy" id="447716"/>
    <lineage>
        <taxon>Bacteria</taxon>
        <taxon>Bacillati</taxon>
        <taxon>Cyanobacteriota</taxon>
        <taxon>Cyanophyceae</taxon>
        <taxon>Nostocales</taxon>
        <taxon>Nostocaceae</taxon>
        <taxon>Trichormus</taxon>
    </lineage>
</organism>
<dbReference type="RefSeq" id="WP_127052411.1">
    <property type="nucleotide sequence ID" value="NZ_RSCM01000002.1"/>
</dbReference>
<feature type="transmembrane region" description="Helical" evidence="6">
    <location>
        <begin position="158"/>
        <end position="179"/>
    </location>
</feature>
<dbReference type="EMBL" id="RSCM01000002">
    <property type="protein sequence ID" value="RUS98816.1"/>
    <property type="molecule type" value="Genomic_DNA"/>
</dbReference>
<evidence type="ECO:0000256" key="6">
    <source>
        <dbReference type="SAM" id="Phobius"/>
    </source>
</evidence>
<dbReference type="AlphaFoldDB" id="A0A433UYC0"/>
<keyword evidence="8" id="KW-1185">Reference proteome</keyword>
<feature type="transmembrane region" description="Helical" evidence="6">
    <location>
        <begin position="269"/>
        <end position="289"/>
    </location>
</feature>
<dbReference type="Proteomes" id="UP000276103">
    <property type="component" value="Unassembled WGS sequence"/>
</dbReference>
<comment type="caution">
    <text evidence="7">The sequence shown here is derived from an EMBL/GenBank/DDBJ whole genome shotgun (WGS) entry which is preliminary data.</text>
</comment>
<proteinExistence type="inferred from homology"/>
<accession>A0A433UYC0</accession>
<reference evidence="7 8" key="1">
    <citation type="journal article" date="2019" name="Genome Biol. Evol.">
        <title>Day and night: Metabolic profiles and evolutionary relationships of six axenic non-marine cyanobacteria.</title>
        <authorList>
            <person name="Will S.E."/>
            <person name="Henke P."/>
            <person name="Boedeker C."/>
            <person name="Huang S."/>
            <person name="Brinkmann H."/>
            <person name="Rohde M."/>
            <person name="Jarek M."/>
            <person name="Friedl T."/>
            <person name="Seufert S."/>
            <person name="Schumacher M."/>
            <person name="Overmann J."/>
            <person name="Neumann-Schaal M."/>
            <person name="Petersen J."/>
        </authorList>
    </citation>
    <scope>NUCLEOTIDE SEQUENCE [LARGE SCALE GENOMIC DNA]</scope>
    <source>
        <strain evidence="7 8">SAG 1403-4b</strain>
    </source>
</reference>
<dbReference type="GO" id="GO:0015093">
    <property type="term" value="F:ferrous iron transmembrane transporter activity"/>
    <property type="evidence" value="ECO:0007669"/>
    <property type="project" value="TreeGrafter"/>
</dbReference>
<evidence type="ECO:0000256" key="1">
    <source>
        <dbReference type="ARBA" id="ARBA00004141"/>
    </source>
</evidence>
<comment type="similarity">
    <text evidence="2">Belongs to the oxidase-dependent Fe transporter (OFeT) (TC 9.A.10.1) family.</text>
</comment>
<protein>
    <submittedName>
        <fullName evidence="7">Membrane protein</fullName>
    </submittedName>
</protein>
<evidence type="ECO:0000256" key="5">
    <source>
        <dbReference type="ARBA" id="ARBA00023136"/>
    </source>
</evidence>
<dbReference type="GO" id="GO:0033573">
    <property type="term" value="C:high-affinity iron permease complex"/>
    <property type="evidence" value="ECO:0007669"/>
    <property type="project" value="InterPro"/>
</dbReference>
<evidence type="ECO:0000256" key="2">
    <source>
        <dbReference type="ARBA" id="ARBA00008333"/>
    </source>
</evidence>
<name>A0A433UYC0_ANAVA</name>